<feature type="transmembrane region" description="Helical" evidence="9">
    <location>
        <begin position="190"/>
        <end position="210"/>
    </location>
</feature>
<accession>A0A2W1L460</accession>
<feature type="transmembrane region" description="Helical" evidence="9">
    <location>
        <begin position="134"/>
        <end position="154"/>
    </location>
</feature>
<dbReference type="Pfam" id="PF03591">
    <property type="entry name" value="AzlC"/>
    <property type="match status" value="1"/>
</dbReference>
<gene>
    <name evidence="10" type="ORF">DNH61_21355</name>
</gene>
<evidence type="ECO:0008006" key="12">
    <source>
        <dbReference type="Google" id="ProtNLM"/>
    </source>
</evidence>
<evidence type="ECO:0000256" key="5">
    <source>
        <dbReference type="ARBA" id="ARBA00022692"/>
    </source>
</evidence>
<dbReference type="Proteomes" id="UP000249522">
    <property type="component" value="Unassembled WGS sequence"/>
</dbReference>
<keyword evidence="11" id="KW-1185">Reference proteome</keyword>
<dbReference type="InterPro" id="IPR011606">
    <property type="entry name" value="Brnchd-chn_aa_trnsp_permease"/>
</dbReference>
<evidence type="ECO:0000256" key="6">
    <source>
        <dbReference type="ARBA" id="ARBA00022989"/>
    </source>
</evidence>
<evidence type="ECO:0000256" key="7">
    <source>
        <dbReference type="ARBA" id="ARBA00023136"/>
    </source>
</evidence>
<evidence type="ECO:0000256" key="3">
    <source>
        <dbReference type="ARBA" id="ARBA00022448"/>
    </source>
</evidence>
<feature type="transmembrane region" description="Helical" evidence="9">
    <location>
        <begin position="231"/>
        <end position="251"/>
    </location>
</feature>
<evidence type="ECO:0000256" key="2">
    <source>
        <dbReference type="ARBA" id="ARBA00010735"/>
    </source>
</evidence>
<dbReference type="PANTHER" id="PTHR34979">
    <property type="entry name" value="INNER MEMBRANE PROTEIN YGAZ"/>
    <property type="match status" value="1"/>
</dbReference>
<comment type="caution">
    <text evidence="10">The sequence shown here is derived from an EMBL/GenBank/DDBJ whole genome shotgun (WGS) entry which is preliminary data.</text>
</comment>
<feature type="transmembrane region" description="Helical" evidence="9">
    <location>
        <begin position="257"/>
        <end position="277"/>
    </location>
</feature>
<reference evidence="10 11" key="1">
    <citation type="submission" date="2018-06" db="EMBL/GenBank/DDBJ databases">
        <title>Paenibacillus imtechensis sp. nov.</title>
        <authorList>
            <person name="Pinnaka A.K."/>
            <person name="Singh H."/>
            <person name="Kaur M."/>
        </authorList>
    </citation>
    <scope>NUCLEOTIDE SEQUENCE [LARGE SCALE GENOMIC DNA]</scope>
    <source>
        <strain evidence="10 11">SMB1</strain>
    </source>
</reference>
<protein>
    <recommendedName>
        <fullName evidence="12">Branched-chain amino acid ABC transporter permease</fullName>
    </recommendedName>
</protein>
<feature type="transmembrane region" description="Helical" evidence="9">
    <location>
        <begin position="161"/>
        <end position="178"/>
    </location>
</feature>
<sequence>MVMAGHIPGAGTGGRAIRSRQPISPRDCSSRLRLFIRTPRCWWKPQPHCCMSCCSHSQRREAAVWLSFTAVLHHRRSCYISREERQPMTDYPRRLEQVKSGLVDSLPIVMGYIPACITFGLVGKTLSLGDLEVFLLSAVVYAGASQFIGAKLLAAGTAGPIILLLTLIINLRYFFISMSFRQKVNPKSSLWSRGLISFGLTEEVYAMGMLSKTNKERKEAHTLPYLLALELPPYLITLISTWVGIILAGYIPEAYLPALNTSLYALLIAIIVPQLLGNRRNTAICLSASASSWLLQGYLGNATVLAAMFIGAWVGMMMPPSSGRTISSPGSEQVRSDVE</sequence>
<dbReference type="GO" id="GO:1903785">
    <property type="term" value="P:L-valine transmembrane transport"/>
    <property type="evidence" value="ECO:0007669"/>
    <property type="project" value="TreeGrafter"/>
</dbReference>
<dbReference type="EMBL" id="QKRB01000056">
    <property type="protein sequence ID" value="PZD93753.1"/>
    <property type="molecule type" value="Genomic_DNA"/>
</dbReference>
<evidence type="ECO:0000256" key="1">
    <source>
        <dbReference type="ARBA" id="ARBA00004651"/>
    </source>
</evidence>
<keyword evidence="6 9" id="KW-1133">Transmembrane helix</keyword>
<comment type="subcellular location">
    <subcellularLocation>
        <location evidence="1">Cell membrane</location>
        <topology evidence="1">Multi-pass membrane protein</topology>
    </subcellularLocation>
</comment>
<feature type="region of interest" description="Disordered" evidence="8">
    <location>
        <begin position="1"/>
        <end position="22"/>
    </location>
</feature>
<proteinExistence type="inferred from homology"/>
<evidence type="ECO:0000256" key="4">
    <source>
        <dbReference type="ARBA" id="ARBA00022475"/>
    </source>
</evidence>
<feature type="transmembrane region" description="Helical" evidence="9">
    <location>
        <begin position="102"/>
        <end position="122"/>
    </location>
</feature>
<dbReference type="AlphaFoldDB" id="A0A2W1L460"/>
<evidence type="ECO:0000313" key="11">
    <source>
        <dbReference type="Proteomes" id="UP000249522"/>
    </source>
</evidence>
<keyword evidence="3" id="KW-0813">Transport</keyword>
<comment type="similarity">
    <text evidence="2">Belongs to the AzlC family.</text>
</comment>
<name>A0A2W1L460_9BACL</name>
<keyword evidence="4" id="KW-1003">Cell membrane</keyword>
<keyword evidence="7 9" id="KW-0472">Membrane</keyword>
<evidence type="ECO:0000256" key="9">
    <source>
        <dbReference type="SAM" id="Phobius"/>
    </source>
</evidence>
<evidence type="ECO:0000256" key="8">
    <source>
        <dbReference type="SAM" id="MobiDB-lite"/>
    </source>
</evidence>
<feature type="transmembrane region" description="Helical" evidence="9">
    <location>
        <begin position="298"/>
        <end position="318"/>
    </location>
</feature>
<dbReference type="OrthoDB" id="3177005at2"/>
<keyword evidence="5 9" id="KW-0812">Transmembrane</keyword>
<organism evidence="10 11">
    <name type="scientific">Paenibacillus sambharensis</name>
    <dbReference type="NCBI Taxonomy" id="1803190"/>
    <lineage>
        <taxon>Bacteria</taxon>
        <taxon>Bacillati</taxon>
        <taxon>Bacillota</taxon>
        <taxon>Bacilli</taxon>
        <taxon>Bacillales</taxon>
        <taxon>Paenibacillaceae</taxon>
        <taxon>Paenibacillus</taxon>
    </lineage>
</organism>
<dbReference type="PANTHER" id="PTHR34979:SF1">
    <property type="entry name" value="INNER MEMBRANE PROTEIN YGAZ"/>
    <property type="match status" value="1"/>
</dbReference>
<evidence type="ECO:0000313" key="10">
    <source>
        <dbReference type="EMBL" id="PZD93753.1"/>
    </source>
</evidence>
<dbReference type="GO" id="GO:0005886">
    <property type="term" value="C:plasma membrane"/>
    <property type="evidence" value="ECO:0007669"/>
    <property type="project" value="UniProtKB-SubCell"/>
</dbReference>